<organism evidence="2">
    <name type="scientific">Anguilla anguilla</name>
    <name type="common">European freshwater eel</name>
    <name type="synonym">Muraena anguilla</name>
    <dbReference type="NCBI Taxonomy" id="7936"/>
    <lineage>
        <taxon>Eukaryota</taxon>
        <taxon>Metazoa</taxon>
        <taxon>Chordata</taxon>
        <taxon>Craniata</taxon>
        <taxon>Vertebrata</taxon>
        <taxon>Euteleostomi</taxon>
        <taxon>Actinopterygii</taxon>
        <taxon>Neopterygii</taxon>
        <taxon>Teleostei</taxon>
        <taxon>Anguilliformes</taxon>
        <taxon>Anguillidae</taxon>
        <taxon>Anguilla</taxon>
    </lineage>
</organism>
<accession>A0A0E9VSM0</accession>
<dbReference type="EMBL" id="GBXM01027486">
    <property type="protein sequence ID" value="JAH81091.1"/>
    <property type="molecule type" value="Transcribed_RNA"/>
</dbReference>
<reference evidence="2" key="2">
    <citation type="journal article" date="2015" name="Fish Shellfish Immunol.">
        <title>Early steps in the European eel (Anguilla anguilla)-Vibrio vulnificus interaction in the gills: Role of the RtxA13 toxin.</title>
        <authorList>
            <person name="Callol A."/>
            <person name="Pajuelo D."/>
            <person name="Ebbesson L."/>
            <person name="Teles M."/>
            <person name="MacKenzie S."/>
            <person name="Amaro C."/>
        </authorList>
    </citation>
    <scope>NUCLEOTIDE SEQUENCE</scope>
</reference>
<name>A0A0E9VSM0_ANGAN</name>
<reference evidence="2" key="1">
    <citation type="submission" date="2014-11" db="EMBL/GenBank/DDBJ databases">
        <authorList>
            <person name="Amaro Gonzalez C."/>
        </authorList>
    </citation>
    <scope>NUCLEOTIDE SEQUENCE</scope>
</reference>
<dbReference type="AlphaFoldDB" id="A0A0E9VSM0"/>
<feature type="signal peptide" evidence="1">
    <location>
        <begin position="1"/>
        <end position="20"/>
    </location>
</feature>
<sequence>MVFLYGPIIMQWAAVGQVLSLVLDLFQVTGTPEALKNTQHHHSWYH</sequence>
<proteinExistence type="predicted"/>
<feature type="chain" id="PRO_5002434193" evidence="1">
    <location>
        <begin position="21"/>
        <end position="46"/>
    </location>
</feature>
<protein>
    <submittedName>
        <fullName evidence="2">Uncharacterized protein</fullName>
    </submittedName>
</protein>
<evidence type="ECO:0000256" key="1">
    <source>
        <dbReference type="SAM" id="SignalP"/>
    </source>
</evidence>
<keyword evidence="1" id="KW-0732">Signal</keyword>
<evidence type="ECO:0000313" key="2">
    <source>
        <dbReference type="EMBL" id="JAH81091.1"/>
    </source>
</evidence>